<sequence>MSDQYWEQVNASLDAAIEATTADDLIAAVKLGPNQGSGDAGAQAFFAGSGGDTMLADVLEDGGHWDVDYAEGDYHWKATSKADGSTVEYIEGDLYRRAS</sequence>
<organism evidence="1 2">
    <name type="scientific">Mycolicibacterium conceptionense</name>
    <dbReference type="NCBI Taxonomy" id="451644"/>
    <lineage>
        <taxon>Bacteria</taxon>
        <taxon>Bacillati</taxon>
        <taxon>Actinomycetota</taxon>
        <taxon>Actinomycetes</taxon>
        <taxon>Mycobacteriales</taxon>
        <taxon>Mycobacteriaceae</taxon>
        <taxon>Mycolicibacterium</taxon>
    </lineage>
</organism>
<evidence type="ECO:0000313" key="2">
    <source>
        <dbReference type="Proteomes" id="UP000037594"/>
    </source>
</evidence>
<dbReference type="PATRIC" id="fig|451644.5.peg.6743"/>
<reference evidence="1 2" key="1">
    <citation type="submission" date="2015-06" db="EMBL/GenBank/DDBJ databases">
        <title>Genome sequence of Mycobacterium conceptionense strain MLE.</title>
        <authorList>
            <person name="Greninger A.L."/>
            <person name="Cunningham G."/>
            <person name="Chiu C.Y."/>
            <person name="Miller S."/>
        </authorList>
    </citation>
    <scope>NUCLEOTIDE SEQUENCE [LARGE SCALE GENOMIC DNA]</scope>
    <source>
        <strain evidence="1 2">MLE</strain>
    </source>
</reference>
<comment type="caution">
    <text evidence="1">The sequence shown here is derived from an EMBL/GenBank/DDBJ whole genome shotgun (WGS) entry which is preliminary data.</text>
</comment>
<evidence type="ECO:0000313" key="1">
    <source>
        <dbReference type="EMBL" id="KMV13965.1"/>
    </source>
</evidence>
<proteinExistence type="predicted"/>
<dbReference type="EMBL" id="LFOD01000064">
    <property type="protein sequence ID" value="KMV13965.1"/>
    <property type="molecule type" value="Genomic_DNA"/>
</dbReference>
<dbReference type="AlphaFoldDB" id="A0A0J8U0A5"/>
<dbReference type="Proteomes" id="UP000037594">
    <property type="component" value="Unassembled WGS sequence"/>
</dbReference>
<dbReference type="RefSeq" id="WP_048896547.1">
    <property type="nucleotide sequence ID" value="NZ_LFOD01000064.1"/>
</dbReference>
<protein>
    <submittedName>
        <fullName evidence="1">Uncharacterized protein</fullName>
    </submittedName>
</protein>
<gene>
    <name evidence="1" type="ORF">ACT17_32815</name>
</gene>
<name>A0A0J8U0A5_9MYCO</name>
<dbReference type="OrthoDB" id="4762415at2"/>
<accession>A0A0J8U0A5</accession>